<proteinExistence type="predicted"/>
<dbReference type="InterPro" id="IPR011989">
    <property type="entry name" value="ARM-like"/>
</dbReference>
<sequence>MATIVDRHGVAVIARVAANPGAPSALLERLAHYRPPVRKALREIARHPNAKAAALLPCLDDPRARRLAAAHPALPSEVLVALLADSDWQVAETAAAHPALPPKAMKAAIDEARAGRESASAATDL</sequence>
<evidence type="ECO:0008006" key="3">
    <source>
        <dbReference type="Google" id="ProtNLM"/>
    </source>
</evidence>
<reference evidence="1 2" key="1">
    <citation type="submission" date="2021-08" db="EMBL/GenBank/DDBJ databases">
        <title>WGS of actinomycetes from Thailand.</title>
        <authorList>
            <person name="Thawai C."/>
        </authorList>
    </citation>
    <scope>NUCLEOTIDE SEQUENCE [LARGE SCALE GENOMIC DNA]</scope>
    <source>
        <strain evidence="1 2">PLK6-54</strain>
    </source>
</reference>
<dbReference type="Gene3D" id="1.25.10.10">
    <property type="entry name" value="Leucine-rich Repeat Variant"/>
    <property type="match status" value="1"/>
</dbReference>
<protein>
    <recommendedName>
        <fullName evidence="3">Leucine rich repeat variant</fullName>
    </recommendedName>
</protein>
<evidence type="ECO:0000313" key="2">
    <source>
        <dbReference type="Proteomes" id="UP000778578"/>
    </source>
</evidence>
<dbReference type="Proteomes" id="UP000778578">
    <property type="component" value="Unassembled WGS sequence"/>
</dbReference>
<dbReference type="RefSeq" id="WP_222969557.1">
    <property type="nucleotide sequence ID" value="NZ_JAINZZ010000092.1"/>
</dbReference>
<dbReference type="EMBL" id="JAINZZ010000092">
    <property type="protein sequence ID" value="MBY8882883.1"/>
    <property type="molecule type" value="Genomic_DNA"/>
</dbReference>
<gene>
    <name evidence="1" type="ORF">K7862_35395</name>
</gene>
<accession>A0ABS7QI89</accession>
<comment type="caution">
    <text evidence="1">The sequence shown here is derived from an EMBL/GenBank/DDBJ whole genome shotgun (WGS) entry which is preliminary data.</text>
</comment>
<evidence type="ECO:0000313" key="1">
    <source>
        <dbReference type="EMBL" id="MBY8882883.1"/>
    </source>
</evidence>
<name>A0ABS7QI89_9ACTN</name>
<keyword evidence="2" id="KW-1185">Reference proteome</keyword>
<organism evidence="1 2">
    <name type="scientific">Actinacidiphila acidipaludis</name>
    <dbReference type="NCBI Taxonomy" id="2873382"/>
    <lineage>
        <taxon>Bacteria</taxon>
        <taxon>Bacillati</taxon>
        <taxon>Actinomycetota</taxon>
        <taxon>Actinomycetes</taxon>
        <taxon>Kitasatosporales</taxon>
        <taxon>Streptomycetaceae</taxon>
        <taxon>Actinacidiphila</taxon>
    </lineage>
</organism>